<proteinExistence type="predicted"/>
<keyword evidence="3" id="KW-1185">Reference proteome</keyword>
<dbReference type="AlphaFoldDB" id="A0AAV7U6W0"/>
<sequence length="85" mass="9413">MEVAIGVTEAGCHSSLDPHSHAQALRQEGPVDGGLRNQVTPRGTSLRRGEATCYDGYLRIYGPVPDCLPYEKREDRPQETSFQQI</sequence>
<feature type="region of interest" description="Disordered" evidence="1">
    <location>
        <begin position="12"/>
        <end position="43"/>
    </location>
</feature>
<gene>
    <name evidence="2" type="ORF">NDU88_001435</name>
</gene>
<organism evidence="2 3">
    <name type="scientific">Pleurodeles waltl</name>
    <name type="common">Iberian ribbed newt</name>
    <dbReference type="NCBI Taxonomy" id="8319"/>
    <lineage>
        <taxon>Eukaryota</taxon>
        <taxon>Metazoa</taxon>
        <taxon>Chordata</taxon>
        <taxon>Craniata</taxon>
        <taxon>Vertebrata</taxon>
        <taxon>Euteleostomi</taxon>
        <taxon>Amphibia</taxon>
        <taxon>Batrachia</taxon>
        <taxon>Caudata</taxon>
        <taxon>Salamandroidea</taxon>
        <taxon>Salamandridae</taxon>
        <taxon>Pleurodelinae</taxon>
        <taxon>Pleurodeles</taxon>
    </lineage>
</organism>
<evidence type="ECO:0000313" key="3">
    <source>
        <dbReference type="Proteomes" id="UP001066276"/>
    </source>
</evidence>
<reference evidence="2" key="1">
    <citation type="journal article" date="2022" name="bioRxiv">
        <title>Sequencing and chromosome-scale assembly of the giantPleurodeles waltlgenome.</title>
        <authorList>
            <person name="Brown T."/>
            <person name="Elewa A."/>
            <person name="Iarovenko S."/>
            <person name="Subramanian E."/>
            <person name="Araus A.J."/>
            <person name="Petzold A."/>
            <person name="Susuki M."/>
            <person name="Suzuki K.-i.T."/>
            <person name="Hayashi T."/>
            <person name="Toyoda A."/>
            <person name="Oliveira C."/>
            <person name="Osipova E."/>
            <person name="Leigh N.D."/>
            <person name="Simon A."/>
            <person name="Yun M.H."/>
        </authorList>
    </citation>
    <scope>NUCLEOTIDE SEQUENCE</scope>
    <source>
        <strain evidence="2">20211129_DDA</strain>
        <tissue evidence="2">Liver</tissue>
    </source>
</reference>
<protein>
    <submittedName>
        <fullName evidence="2">Uncharacterized protein</fullName>
    </submittedName>
</protein>
<dbReference type="EMBL" id="JANPWB010000005">
    <property type="protein sequence ID" value="KAJ1184632.1"/>
    <property type="molecule type" value="Genomic_DNA"/>
</dbReference>
<evidence type="ECO:0000256" key="1">
    <source>
        <dbReference type="SAM" id="MobiDB-lite"/>
    </source>
</evidence>
<accession>A0AAV7U6W0</accession>
<evidence type="ECO:0000313" key="2">
    <source>
        <dbReference type="EMBL" id="KAJ1184632.1"/>
    </source>
</evidence>
<comment type="caution">
    <text evidence="2">The sequence shown here is derived from an EMBL/GenBank/DDBJ whole genome shotgun (WGS) entry which is preliminary data.</text>
</comment>
<dbReference type="Proteomes" id="UP001066276">
    <property type="component" value="Chromosome 3_1"/>
</dbReference>
<name>A0AAV7U6W0_PLEWA</name>